<dbReference type="AlphaFoldDB" id="A0A4V6BHV3"/>
<comment type="caution">
    <text evidence="2">The sequence shown here is derived from an EMBL/GenBank/DDBJ whole genome shotgun (WGS) entry which is preliminary data.</text>
</comment>
<evidence type="ECO:0000259" key="1">
    <source>
        <dbReference type="Pfam" id="PF05598"/>
    </source>
</evidence>
<dbReference type="Pfam" id="PF05598">
    <property type="entry name" value="DUF772"/>
    <property type="match status" value="1"/>
</dbReference>
<dbReference type="EMBL" id="SZVO01000018">
    <property type="protein sequence ID" value="TKT87683.1"/>
    <property type="molecule type" value="Genomic_DNA"/>
</dbReference>
<dbReference type="PANTHER" id="PTHR33803">
    <property type="entry name" value="IS1478 TRANSPOSASE"/>
    <property type="match status" value="1"/>
</dbReference>
<evidence type="ECO:0000313" key="3">
    <source>
        <dbReference type="Proteomes" id="UP000304900"/>
    </source>
</evidence>
<name>A0A4V6BHV3_9BACT</name>
<keyword evidence="3" id="KW-1185">Reference proteome</keyword>
<organism evidence="2 3">
    <name type="scientific">Dyadobacter frigoris</name>
    <dbReference type="NCBI Taxonomy" id="2576211"/>
    <lineage>
        <taxon>Bacteria</taxon>
        <taxon>Pseudomonadati</taxon>
        <taxon>Bacteroidota</taxon>
        <taxon>Cytophagia</taxon>
        <taxon>Cytophagales</taxon>
        <taxon>Spirosomataceae</taxon>
        <taxon>Dyadobacter</taxon>
    </lineage>
</organism>
<sequence>MYFLANQVDWSFFDGHVKKHYKEDSGRPTLSIRLVVSLLISKHVRNLSDENIVEQWAEKAYYQYFNGD</sequence>
<dbReference type="InterPro" id="IPR008490">
    <property type="entry name" value="Transposase_InsH_N"/>
</dbReference>
<dbReference type="Proteomes" id="UP000304900">
    <property type="component" value="Unassembled WGS sequence"/>
</dbReference>
<dbReference type="PANTHER" id="PTHR33803:SF3">
    <property type="entry name" value="BLL1974 PROTEIN"/>
    <property type="match status" value="1"/>
</dbReference>
<accession>A0A4V6BHV3</accession>
<proteinExistence type="predicted"/>
<gene>
    <name evidence="2" type="ORF">FDK13_28695</name>
</gene>
<feature type="domain" description="Transposase InsH N-terminal" evidence="1">
    <location>
        <begin position="4"/>
        <end position="67"/>
    </location>
</feature>
<protein>
    <submittedName>
        <fullName evidence="2">Transposase</fullName>
    </submittedName>
</protein>
<evidence type="ECO:0000313" key="2">
    <source>
        <dbReference type="EMBL" id="TKT87683.1"/>
    </source>
</evidence>
<reference evidence="2 3" key="1">
    <citation type="submission" date="2019-05" db="EMBL/GenBank/DDBJ databases">
        <title>Dyadobacter AR-3-8 sp. nov., isolated from arctic soil.</title>
        <authorList>
            <person name="Chaudhary D.K."/>
        </authorList>
    </citation>
    <scope>NUCLEOTIDE SEQUENCE [LARGE SCALE GENOMIC DNA]</scope>
    <source>
        <strain evidence="2 3">AR-3-8</strain>
    </source>
</reference>